<proteinExistence type="predicted"/>
<dbReference type="RefSeq" id="XP_041286478.1">
    <property type="nucleotide sequence ID" value="XM_041430059.1"/>
</dbReference>
<evidence type="ECO:0000313" key="2">
    <source>
        <dbReference type="Proteomes" id="UP000823399"/>
    </source>
</evidence>
<dbReference type="EMBL" id="JABBWM010000098">
    <property type="protein sequence ID" value="KAG2091221.1"/>
    <property type="molecule type" value="Genomic_DNA"/>
</dbReference>
<sequence>LVYALAAGSVTGYVFPDCEGGPLASNAICNTALDPITLATSSVKLFTVPELINNTVNRSPGVPRLGLPAY</sequence>
<dbReference type="GeneID" id="64692318"/>
<reference evidence="1" key="1">
    <citation type="journal article" date="2020" name="New Phytol.">
        <title>Comparative genomics reveals dynamic genome evolution in host specialist ectomycorrhizal fungi.</title>
        <authorList>
            <person name="Lofgren L.A."/>
            <person name="Nguyen N.H."/>
            <person name="Vilgalys R."/>
            <person name="Ruytinx J."/>
            <person name="Liao H.L."/>
            <person name="Branco S."/>
            <person name="Kuo A."/>
            <person name="LaButti K."/>
            <person name="Lipzen A."/>
            <person name="Andreopoulos W."/>
            <person name="Pangilinan J."/>
            <person name="Riley R."/>
            <person name="Hundley H."/>
            <person name="Na H."/>
            <person name="Barry K."/>
            <person name="Grigoriev I.V."/>
            <person name="Stajich J.E."/>
            <person name="Kennedy P.G."/>
        </authorList>
    </citation>
    <scope>NUCLEOTIDE SEQUENCE</scope>
    <source>
        <strain evidence="1">FC423</strain>
    </source>
</reference>
<evidence type="ECO:0000313" key="1">
    <source>
        <dbReference type="EMBL" id="KAG2091221.1"/>
    </source>
</evidence>
<dbReference type="Proteomes" id="UP000823399">
    <property type="component" value="Unassembled WGS sequence"/>
</dbReference>
<organism evidence="1 2">
    <name type="scientific">Suillus discolor</name>
    <dbReference type="NCBI Taxonomy" id="1912936"/>
    <lineage>
        <taxon>Eukaryota</taxon>
        <taxon>Fungi</taxon>
        <taxon>Dikarya</taxon>
        <taxon>Basidiomycota</taxon>
        <taxon>Agaricomycotina</taxon>
        <taxon>Agaricomycetes</taxon>
        <taxon>Agaricomycetidae</taxon>
        <taxon>Boletales</taxon>
        <taxon>Suillineae</taxon>
        <taxon>Suillaceae</taxon>
        <taxon>Suillus</taxon>
    </lineage>
</organism>
<keyword evidence="2" id="KW-1185">Reference proteome</keyword>
<protein>
    <submittedName>
        <fullName evidence="1">Uncharacterized protein</fullName>
    </submittedName>
</protein>
<gene>
    <name evidence="1" type="ORF">F5147DRAFT_529873</name>
</gene>
<comment type="caution">
    <text evidence="1">The sequence shown here is derived from an EMBL/GenBank/DDBJ whole genome shotgun (WGS) entry which is preliminary data.</text>
</comment>
<accession>A0A9P7JMP8</accession>
<dbReference type="AlphaFoldDB" id="A0A9P7JMP8"/>
<feature type="non-terminal residue" evidence="1">
    <location>
        <position position="70"/>
    </location>
</feature>
<feature type="non-terminal residue" evidence="1">
    <location>
        <position position="1"/>
    </location>
</feature>
<name>A0A9P7JMP8_9AGAM</name>
<dbReference type="OrthoDB" id="3937845at2759"/>